<evidence type="ECO:0000256" key="2">
    <source>
        <dbReference type="ARBA" id="ARBA00005297"/>
    </source>
</evidence>
<dbReference type="PANTHER" id="PTHR42839">
    <property type="entry name" value="ISOCHORISMATE SYNTHASE ENTC"/>
    <property type="match status" value="1"/>
</dbReference>
<keyword evidence="4 7" id="KW-0413">Isomerase</keyword>
<organism evidence="7 8">
    <name type="scientific">Leucobacter exalbidus</name>
    <dbReference type="NCBI Taxonomy" id="662960"/>
    <lineage>
        <taxon>Bacteria</taxon>
        <taxon>Bacillati</taxon>
        <taxon>Actinomycetota</taxon>
        <taxon>Actinomycetes</taxon>
        <taxon>Micrococcales</taxon>
        <taxon>Microbacteriaceae</taxon>
        <taxon>Leucobacter</taxon>
    </lineage>
</organism>
<comment type="similarity">
    <text evidence="2">Belongs to the isochorismate synthase family.</text>
</comment>
<reference evidence="7" key="1">
    <citation type="submission" date="2021-02" db="EMBL/GenBank/DDBJ databases">
        <title>Sequencing the genomes of 1000 actinobacteria strains.</title>
        <authorList>
            <person name="Klenk H.-P."/>
        </authorList>
    </citation>
    <scope>NUCLEOTIDE SEQUENCE</scope>
    <source>
        <strain evidence="7">DSM 22850</strain>
    </source>
</reference>
<dbReference type="RefSeq" id="WP_209705690.1">
    <property type="nucleotide sequence ID" value="NZ_JAFIDA010000001.1"/>
</dbReference>
<name>A0A940PTX1_9MICO</name>
<dbReference type="SUPFAM" id="SSF56322">
    <property type="entry name" value="ADC synthase"/>
    <property type="match status" value="1"/>
</dbReference>
<dbReference type="InterPro" id="IPR004561">
    <property type="entry name" value="IsoChor_synthase"/>
</dbReference>
<accession>A0A940PTX1</accession>
<evidence type="ECO:0000313" key="7">
    <source>
        <dbReference type="EMBL" id="MBP1326847.1"/>
    </source>
</evidence>
<evidence type="ECO:0000313" key="8">
    <source>
        <dbReference type="Proteomes" id="UP000675163"/>
    </source>
</evidence>
<gene>
    <name evidence="7" type="ORF">JOF28_002079</name>
</gene>
<feature type="domain" description="Chorismate-utilising enzyme C-terminal" evidence="6">
    <location>
        <begin position="160"/>
        <end position="415"/>
    </location>
</feature>
<dbReference type="EMBL" id="JAFIDA010000001">
    <property type="protein sequence ID" value="MBP1326847.1"/>
    <property type="molecule type" value="Genomic_DNA"/>
</dbReference>
<protein>
    <recommendedName>
        <fullName evidence="3">isochorismate synthase</fullName>
        <ecNumber evidence="3">5.4.4.2</ecNumber>
    </recommendedName>
    <alternativeName>
        <fullName evidence="5">Isochorismate mutase</fullName>
    </alternativeName>
</protein>
<dbReference type="EC" id="5.4.4.2" evidence="3"/>
<dbReference type="Proteomes" id="UP000675163">
    <property type="component" value="Unassembled WGS sequence"/>
</dbReference>
<dbReference type="Pfam" id="PF00425">
    <property type="entry name" value="Chorismate_bind"/>
    <property type="match status" value="1"/>
</dbReference>
<keyword evidence="8" id="KW-1185">Reference proteome</keyword>
<comment type="catalytic activity">
    <reaction evidence="1">
        <text>chorismate = isochorismate</text>
        <dbReference type="Rhea" id="RHEA:18985"/>
        <dbReference type="ChEBI" id="CHEBI:29748"/>
        <dbReference type="ChEBI" id="CHEBI:29780"/>
        <dbReference type="EC" id="5.4.4.2"/>
    </reaction>
</comment>
<sequence>MTRPLAGGVDLLPLTDPAAPLAWLRGDRGAVGIGEALRLTFHGPTRFRDAAEAWRLISEAATVDDPVHMPGSGLVAFGAFAFASSSATASTLIVPSTIVARHRDLWWVTRVTDLSTDQHPADSAADHVSAADLPQATAAGFWPGVAFADLREQAAPSVSAYLAGVREADDRIARGELEKIVIARQVRGSLDADADLRTPIGRLADRYLDCWTYAVDGLIGASPETLVRSTGGSVSARVLAGTRGRHPEDAAHDARARTDLLTSSKEQHEHSFAVQSVVTALAPHVTSLRTSEEPFALELPNVWHLATDLGANLGEAGSSLSLVDALHPTAAVAGTPTAGAIAAIDALEPFDRGRYSGAVGWIDQAGDGEWAIALRCAQLGEADPATGTREIIASAGGGIVAGSDPAGELRETVSKFRPVTEAFAR</sequence>
<evidence type="ECO:0000256" key="3">
    <source>
        <dbReference type="ARBA" id="ARBA00012824"/>
    </source>
</evidence>
<evidence type="ECO:0000256" key="4">
    <source>
        <dbReference type="ARBA" id="ARBA00023235"/>
    </source>
</evidence>
<evidence type="ECO:0000256" key="1">
    <source>
        <dbReference type="ARBA" id="ARBA00000799"/>
    </source>
</evidence>
<dbReference type="PANTHER" id="PTHR42839:SF2">
    <property type="entry name" value="ISOCHORISMATE SYNTHASE ENTC"/>
    <property type="match status" value="1"/>
</dbReference>
<proteinExistence type="inferred from homology"/>
<dbReference type="PRINTS" id="PR00095">
    <property type="entry name" value="ANTSNTHASEI"/>
</dbReference>
<dbReference type="NCBIfam" id="TIGR00543">
    <property type="entry name" value="isochor_syn"/>
    <property type="match status" value="1"/>
</dbReference>
<dbReference type="InterPro" id="IPR005801">
    <property type="entry name" value="ADC_synthase"/>
</dbReference>
<dbReference type="Gene3D" id="3.60.120.10">
    <property type="entry name" value="Anthranilate synthase"/>
    <property type="match status" value="1"/>
</dbReference>
<comment type="caution">
    <text evidence="7">The sequence shown here is derived from an EMBL/GenBank/DDBJ whole genome shotgun (WGS) entry which is preliminary data.</text>
</comment>
<dbReference type="AlphaFoldDB" id="A0A940PTX1"/>
<evidence type="ECO:0000259" key="6">
    <source>
        <dbReference type="Pfam" id="PF00425"/>
    </source>
</evidence>
<dbReference type="GO" id="GO:0008909">
    <property type="term" value="F:isochorismate synthase activity"/>
    <property type="evidence" value="ECO:0007669"/>
    <property type="project" value="UniProtKB-EC"/>
</dbReference>
<dbReference type="InterPro" id="IPR015890">
    <property type="entry name" value="Chorismate_C"/>
</dbReference>
<dbReference type="InterPro" id="IPR019999">
    <property type="entry name" value="Anth_synth_I-like"/>
</dbReference>
<evidence type="ECO:0000256" key="5">
    <source>
        <dbReference type="ARBA" id="ARBA00041564"/>
    </source>
</evidence>